<evidence type="ECO:0000313" key="3">
    <source>
        <dbReference type="Proteomes" id="UP000056090"/>
    </source>
</evidence>
<proteinExistence type="predicted"/>
<accession>A0A075NZX2</accession>
<feature type="domain" description="SHOCT" evidence="1">
    <location>
        <begin position="215"/>
        <end position="241"/>
    </location>
</feature>
<organism evidence="2 3">
    <name type="scientific">Alteromonas australica</name>
    <dbReference type="NCBI Taxonomy" id="589873"/>
    <lineage>
        <taxon>Bacteria</taxon>
        <taxon>Pseudomonadati</taxon>
        <taxon>Pseudomonadota</taxon>
        <taxon>Gammaproteobacteria</taxon>
        <taxon>Alteromonadales</taxon>
        <taxon>Alteromonadaceae</taxon>
        <taxon>Alteromonas/Salinimonas group</taxon>
        <taxon>Alteromonas</taxon>
    </lineage>
</organism>
<protein>
    <recommendedName>
        <fullName evidence="1">SHOCT domain-containing protein</fullName>
    </recommendedName>
</protein>
<dbReference type="EMBL" id="CP008849">
    <property type="protein sequence ID" value="AIG00180.1"/>
    <property type="molecule type" value="Genomic_DNA"/>
</dbReference>
<name>A0A075NZX2_9ALTE</name>
<sequence length="244" mass="28638">MFIYKRLALLVFTGVLMSLGGCATLNYPSPMLETETFEKLISIKPVAPKEKIYRQYVRNGFYFQFERMDENNVIYGWYTCTDCNWTRSKMLAVYDGSYLYVTYGHHEEFFLEAPENIRHHPNFSHWSWSAINKYQIEGRNLILLGQIRKCEYMSPMIREWSNSVWTYDGEIDCTYQESGRYKSIFVATIDETLTGSRSSIVGAENDALDGDITNKLSKLKDLYERGLITQEEYEQKRKEILSNL</sequence>
<gene>
    <name evidence="2" type="ORF">EP13_16655</name>
</gene>
<dbReference type="Pfam" id="PF09851">
    <property type="entry name" value="SHOCT"/>
    <property type="match status" value="1"/>
</dbReference>
<dbReference type="AlphaFoldDB" id="A0A075NZX2"/>
<dbReference type="RefSeq" id="WP_044058201.1">
    <property type="nucleotide sequence ID" value="NZ_CAXGHX010000007.1"/>
</dbReference>
<evidence type="ECO:0000313" key="2">
    <source>
        <dbReference type="EMBL" id="AIG00180.1"/>
    </source>
</evidence>
<dbReference type="KEGG" id="aal:EP13_16655"/>
<dbReference type="GeneID" id="78256515"/>
<reference evidence="2 3" key="1">
    <citation type="submission" date="2014-06" db="EMBL/GenBank/DDBJ databases">
        <title>Genomes of Alteromonas australica, a world apart.</title>
        <authorList>
            <person name="Gonzaga A."/>
            <person name="Lopez-Perez M."/>
            <person name="Rodriguez-Valera F."/>
        </authorList>
    </citation>
    <scope>NUCLEOTIDE SEQUENCE [LARGE SCALE GENOMIC DNA]</scope>
    <source>
        <strain evidence="2 3">H 17</strain>
    </source>
</reference>
<evidence type="ECO:0000259" key="1">
    <source>
        <dbReference type="Pfam" id="PF09851"/>
    </source>
</evidence>
<keyword evidence="3" id="KW-1185">Reference proteome</keyword>
<dbReference type="InterPro" id="IPR018649">
    <property type="entry name" value="SHOCT"/>
</dbReference>
<dbReference type="Proteomes" id="UP000056090">
    <property type="component" value="Chromosome"/>
</dbReference>
<dbReference type="PROSITE" id="PS51257">
    <property type="entry name" value="PROKAR_LIPOPROTEIN"/>
    <property type="match status" value="1"/>
</dbReference>
<dbReference type="eggNOG" id="ENOG5033STD">
    <property type="taxonomic scope" value="Bacteria"/>
</dbReference>